<dbReference type="STRING" id="1218173.BALCAV_0210835"/>
<keyword evidence="7" id="KW-1185">Reference proteome</keyword>
<comment type="similarity">
    <text evidence="3">Belongs to the UDP-glucose/GDP-mannose dehydrogenase family.</text>
</comment>
<name>A0A094WHN7_ALKAL</name>
<dbReference type="PIRSF" id="PIRSF500136">
    <property type="entry name" value="UDP_ManNAc_DH"/>
    <property type="match status" value="1"/>
</dbReference>
<protein>
    <submittedName>
        <fullName evidence="5">UDP-N-acetyl-D-glucosamine dehydrogenase</fullName>
    </submittedName>
</protein>
<keyword evidence="2" id="KW-0520">NAD</keyword>
<gene>
    <name evidence="6" type="ORF">AJ85_16600</name>
    <name evidence="5" type="ORF">BALCAV_0210835</name>
</gene>
<dbReference type="GO" id="GO:0051287">
    <property type="term" value="F:NAD binding"/>
    <property type="evidence" value="ECO:0007669"/>
    <property type="project" value="InterPro"/>
</dbReference>
<dbReference type="GO" id="GO:0000271">
    <property type="term" value="P:polysaccharide biosynthetic process"/>
    <property type="evidence" value="ECO:0007669"/>
    <property type="project" value="InterPro"/>
</dbReference>
<dbReference type="InterPro" id="IPR014027">
    <property type="entry name" value="UDP-Glc/GDP-Man_DH_C"/>
</dbReference>
<dbReference type="InterPro" id="IPR017476">
    <property type="entry name" value="UDP-Glc/GDP-Man"/>
</dbReference>
<dbReference type="SUPFAM" id="SSF48179">
    <property type="entry name" value="6-phosphogluconate dehydrogenase C-terminal domain-like"/>
    <property type="match status" value="1"/>
</dbReference>
<reference evidence="6 8" key="2">
    <citation type="submission" date="2014-01" db="EMBL/GenBank/DDBJ databases">
        <title>Draft genome sequencing of Bacillus alcalophilus CGMCC 1.3604.</title>
        <authorList>
            <person name="Yang J."/>
            <person name="Diao L."/>
            <person name="Yang S."/>
        </authorList>
    </citation>
    <scope>NUCLEOTIDE SEQUENCE [LARGE SCALE GENOMIC DNA]</scope>
    <source>
        <strain evidence="6 8">CGMCC 1.3604</strain>
    </source>
</reference>
<dbReference type="PANTHER" id="PTHR43491:SF1">
    <property type="entry name" value="UDP-N-ACETYL-D-MANNOSAMINE DEHYDROGENASE"/>
    <property type="match status" value="1"/>
</dbReference>
<dbReference type="Pfam" id="PF03720">
    <property type="entry name" value="UDPG_MGDP_dh_C"/>
    <property type="match status" value="1"/>
</dbReference>
<dbReference type="Pfam" id="PF00984">
    <property type="entry name" value="UDPG_MGDP_dh"/>
    <property type="match status" value="1"/>
</dbReference>
<dbReference type="InterPro" id="IPR036220">
    <property type="entry name" value="UDP-Glc/GDP-Man_DH_C_sf"/>
</dbReference>
<dbReference type="eggNOG" id="COG0677">
    <property type="taxonomic scope" value="Bacteria"/>
</dbReference>
<evidence type="ECO:0000313" key="5">
    <source>
        <dbReference type="EMBL" id="KGA97299.1"/>
    </source>
</evidence>
<dbReference type="NCBIfam" id="TIGR03026">
    <property type="entry name" value="NDP-sugDHase"/>
    <property type="match status" value="1"/>
</dbReference>
<sequence>MESKIAIIGLGYVGLPLAILCHQKGFDVLGIDIDDSKILALNKGHSYLSDLSDDEIKEVVQSPLFNYSNDYSLLRGVETIVICVPTPLINHSEPNLSFLKNTFHSMIPHLQKEQLIVVESSTYPGTTEEVLKPLIENAGWEIGDNLFLGYSPERIDPGNKKYSLENIPKVISGVTSQCLERLTEVYQKLFHELVPVKNTRIAEMTKIVENTQRFINISFMNELSQISHHLQVDIWDVIKAASTKPYGFTPYYPGPGIGGHCIPVDPLYLKWKADELKINTEFINLAKKINDNQPEYIVKRVLDIIGKKVGNVLVIGLSYKKDINDMRESAAIPVFQTLMERGVKVDYHDPFLKQIELNNQVYKHRILSAKMIADYDCVVILTEHTNIDYELIKQEAKIIFDTRNIYNENEPHIFKL</sequence>
<dbReference type="InterPro" id="IPR014026">
    <property type="entry name" value="UDP-Glc/GDP-Man_DH_dimer"/>
</dbReference>
<dbReference type="InterPro" id="IPR001732">
    <property type="entry name" value="UDP-Glc/GDP-Man_DH_N"/>
</dbReference>
<dbReference type="EMBL" id="ALPT02000032">
    <property type="protein sequence ID" value="KGA97299.1"/>
    <property type="molecule type" value="Genomic_DNA"/>
</dbReference>
<evidence type="ECO:0000256" key="1">
    <source>
        <dbReference type="ARBA" id="ARBA00023002"/>
    </source>
</evidence>
<dbReference type="PIRSF" id="PIRSF000124">
    <property type="entry name" value="UDPglc_GDPman_dh"/>
    <property type="match status" value="1"/>
</dbReference>
<keyword evidence="1" id="KW-0560">Oxidoreductase</keyword>
<feature type="domain" description="UDP-glucose/GDP-mannose dehydrogenase C-terminal" evidence="4">
    <location>
        <begin position="313"/>
        <end position="408"/>
    </location>
</feature>
<dbReference type="InterPro" id="IPR028359">
    <property type="entry name" value="UDP_ManNAc/GlcNAc_DH"/>
</dbReference>
<dbReference type="SUPFAM" id="SSF52413">
    <property type="entry name" value="UDP-glucose/GDP-mannose dehydrogenase C-terminal domain"/>
    <property type="match status" value="1"/>
</dbReference>
<dbReference type="SUPFAM" id="SSF51735">
    <property type="entry name" value="NAD(P)-binding Rossmann-fold domains"/>
    <property type="match status" value="1"/>
</dbReference>
<organism evidence="5 7">
    <name type="scientific">Alkalihalobacillus alcalophilus ATCC 27647 = CGMCC 1.3604</name>
    <dbReference type="NCBI Taxonomy" id="1218173"/>
    <lineage>
        <taxon>Bacteria</taxon>
        <taxon>Bacillati</taxon>
        <taxon>Bacillota</taxon>
        <taxon>Bacilli</taxon>
        <taxon>Bacillales</taxon>
        <taxon>Bacillaceae</taxon>
        <taxon>Alkalihalobacillus</taxon>
    </lineage>
</organism>
<evidence type="ECO:0000313" key="7">
    <source>
        <dbReference type="Proteomes" id="UP000002754"/>
    </source>
</evidence>
<dbReference type="SMART" id="SM00984">
    <property type="entry name" value="UDPG_MGDP_dh_C"/>
    <property type="match status" value="1"/>
</dbReference>
<dbReference type="Proteomes" id="UP000002754">
    <property type="component" value="Unassembled WGS sequence"/>
</dbReference>
<proteinExistence type="inferred from homology"/>
<dbReference type="GO" id="GO:0016616">
    <property type="term" value="F:oxidoreductase activity, acting on the CH-OH group of donors, NAD or NADP as acceptor"/>
    <property type="evidence" value="ECO:0007669"/>
    <property type="project" value="InterPro"/>
</dbReference>
<dbReference type="RefSeq" id="WP_003322141.1">
    <property type="nucleotide sequence ID" value="NZ_ALPT02000032.1"/>
</dbReference>
<evidence type="ECO:0000256" key="2">
    <source>
        <dbReference type="ARBA" id="ARBA00023027"/>
    </source>
</evidence>
<evidence type="ECO:0000313" key="8">
    <source>
        <dbReference type="Proteomes" id="UP000297014"/>
    </source>
</evidence>
<accession>A0A094WHN7</accession>
<comment type="caution">
    <text evidence="5">The sequence shown here is derived from an EMBL/GenBank/DDBJ whole genome shotgun (WGS) entry which is preliminary data.</text>
</comment>
<dbReference type="InterPro" id="IPR036291">
    <property type="entry name" value="NAD(P)-bd_dom_sf"/>
</dbReference>
<dbReference type="Gene3D" id="3.40.50.720">
    <property type="entry name" value="NAD(P)-binding Rossmann-like Domain"/>
    <property type="match status" value="2"/>
</dbReference>
<dbReference type="AlphaFoldDB" id="A0A094WHN7"/>
<dbReference type="OrthoDB" id="9803238at2"/>
<dbReference type="EMBL" id="JALP01000018">
    <property type="protein sequence ID" value="THG92136.1"/>
    <property type="molecule type" value="Genomic_DNA"/>
</dbReference>
<evidence type="ECO:0000259" key="4">
    <source>
        <dbReference type="SMART" id="SM00984"/>
    </source>
</evidence>
<dbReference type="GO" id="GO:0016628">
    <property type="term" value="F:oxidoreductase activity, acting on the CH-CH group of donors, NAD or NADP as acceptor"/>
    <property type="evidence" value="ECO:0007669"/>
    <property type="project" value="InterPro"/>
</dbReference>
<dbReference type="InterPro" id="IPR008927">
    <property type="entry name" value="6-PGluconate_DH-like_C_sf"/>
</dbReference>
<dbReference type="Pfam" id="PF03721">
    <property type="entry name" value="UDPG_MGDP_dh_N"/>
    <property type="match status" value="1"/>
</dbReference>
<evidence type="ECO:0000256" key="3">
    <source>
        <dbReference type="PIRNR" id="PIRNR000124"/>
    </source>
</evidence>
<evidence type="ECO:0000313" key="6">
    <source>
        <dbReference type="EMBL" id="THG92136.1"/>
    </source>
</evidence>
<dbReference type="Proteomes" id="UP000297014">
    <property type="component" value="Unassembled WGS sequence"/>
</dbReference>
<reference evidence="5 7" key="1">
    <citation type="journal article" date="2014" name="Genome Announc.">
        <title>Draft Genome Sequence of Bacillus alcalophilus AV1934, a Classic Alkaliphile Isolated from Human Feces in 1934.</title>
        <authorList>
            <person name="Attie O."/>
            <person name="Jayaprakash A."/>
            <person name="Shah H."/>
            <person name="Paulsen I.T."/>
            <person name="Morino M."/>
            <person name="Takahashi Y."/>
            <person name="Narumi I."/>
            <person name="Sachidanandam R."/>
            <person name="Satoh K."/>
            <person name="Ito M."/>
            <person name="Krulwich T.A."/>
        </authorList>
    </citation>
    <scope>NUCLEOTIDE SEQUENCE [LARGE SCALE GENOMIC DNA]</scope>
    <source>
        <strain evidence="5 7">AV1934</strain>
    </source>
</reference>
<dbReference type="PANTHER" id="PTHR43491">
    <property type="entry name" value="UDP-N-ACETYL-D-MANNOSAMINE DEHYDROGENASE"/>
    <property type="match status" value="1"/>
</dbReference>